<evidence type="ECO:0000313" key="1">
    <source>
        <dbReference type="EMBL" id="PWN53824.1"/>
    </source>
</evidence>
<gene>
    <name evidence="1" type="ORF">IE53DRAFT_372842</name>
</gene>
<organism evidence="1 2">
    <name type="scientific">Violaceomyces palustris</name>
    <dbReference type="NCBI Taxonomy" id="1673888"/>
    <lineage>
        <taxon>Eukaryota</taxon>
        <taxon>Fungi</taxon>
        <taxon>Dikarya</taxon>
        <taxon>Basidiomycota</taxon>
        <taxon>Ustilaginomycotina</taxon>
        <taxon>Ustilaginomycetes</taxon>
        <taxon>Violaceomycetales</taxon>
        <taxon>Violaceomycetaceae</taxon>
        <taxon>Violaceomyces</taxon>
    </lineage>
</organism>
<reference evidence="1 2" key="1">
    <citation type="journal article" date="2018" name="Mol. Biol. Evol.">
        <title>Broad Genomic Sampling Reveals a Smut Pathogenic Ancestry of the Fungal Clade Ustilaginomycotina.</title>
        <authorList>
            <person name="Kijpornyongpan T."/>
            <person name="Mondo S.J."/>
            <person name="Barry K."/>
            <person name="Sandor L."/>
            <person name="Lee J."/>
            <person name="Lipzen A."/>
            <person name="Pangilinan J."/>
            <person name="LaButti K."/>
            <person name="Hainaut M."/>
            <person name="Henrissat B."/>
            <person name="Grigoriev I.V."/>
            <person name="Spatafora J.W."/>
            <person name="Aime M.C."/>
        </authorList>
    </citation>
    <scope>NUCLEOTIDE SEQUENCE [LARGE SCALE GENOMIC DNA]</scope>
    <source>
        <strain evidence="1 2">SA 807</strain>
    </source>
</reference>
<accession>A0ACD0P704</accession>
<dbReference type="EMBL" id="KZ819708">
    <property type="protein sequence ID" value="PWN53824.1"/>
    <property type="molecule type" value="Genomic_DNA"/>
</dbReference>
<evidence type="ECO:0000313" key="2">
    <source>
        <dbReference type="Proteomes" id="UP000245626"/>
    </source>
</evidence>
<dbReference type="Proteomes" id="UP000245626">
    <property type="component" value="Unassembled WGS sequence"/>
</dbReference>
<name>A0ACD0P704_9BASI</name>
<proteinExistence type="predicted"/>
<sequence length="578" mass="62506">MPQNSFAQQLSHQTALQDGSSSITSSIPTQLFQGSASHQIPFNPSPVQHGPSLLGFGFGFGTSFGGNNNNSTLTQNQSHGHQLKLNNVTVAPSTSASTSPSSSFGLVSHGSSTPLVPAPRRLEGKRRREDEDEGIDSTGDEDMEQGDQTSSSPIRPRHSPSQPKFPHANESSNDGRRQLIPKRLRAGTSLVVGSGPTSLSFNSASAAHISQGCASRLSSLPKDKETKPSDENISTKVAGLDMDLGKMLASLDRTSLLTLITNLISTSTDPSLGAQILSLLPSPSLESVEALLDELERGIRSAIPVASNGATVREEYAWSRLRGPVAELSTSALSYFPFFVSETSDGLSARDKATSPHSDQRAREEVHPSTTFSFLHALTSRILRIEQNLPPVPRNLVNHGQRIPGFVADSVSLNSPVSASETRGMVHPATRFPHDLLIRHIPSHLTSPNSPDTLFTILIPALLKQWTILLERLDRAVNLDGRMFSQEVVLGWARSLESLCSNGCSRTGKLQGTSIKDEESAIRMSMDETRRRLERDLGWLVGGTGSVPNSRTLSLKWEKTTSPRHLNAVMDEADEEEL</sequence>
<keyword evidence="2" id="KW-1185">Reference proteome</keyword>
<protein>
    <submittedName>
        <fullName evidence="1">Uncharacterized protein</fullName>
    </submittedName>
</protein>